<sequence length="107" mass="11912">MCKKRIEVDVCIEGIGCRRVQAELHPKGCMHATRTHLDIPIVEGLEMLAELGKKRGLHLDYTIVGDCLVLETSGLPATKICSKEIPKPATRRVLLRVLRPGRIYIGL</sequence>
<gene>
    <name evidence="1" type="ordered locus">Pyrfu_1932</name>
</gene>
<dbReference type="EMBL" id="CP002838">
    <property type="protein sequence ID" value="AEM39785.1"/>
    <property type="molecule type" value="Genomic_DNA"/>
</dbReference>
<reference evidence="1 2" key="1">
    <citation type="journal article" date="2011" name="Stand. Genomic Sci.">
        <title>Complete genome sequence of the hyperthermophilic chemolithoautotroph Pyrolobus fumarii type strain (1A).</title>
        <authorList>
            <person name="Anderson I."/>
            <person name="Goker M."/>
            <person name="Nolan M."/>
            <person name="Lucas S."/>
            <person name="Hammon N."/>
            <person name="Deshpande S."/>
            <person name="Cheng J.F."/>
            <person name="Tapia R."/>
            <person name="Han C."/>
            <person name="Goodwin L."/>
            <person name="Pitluck S."/>
            <person name="Huntemann M."/>
            <person name="Liolios K."/>
            <person name="Ivanova N."/>
            <person name="Pagani I."/>
            <person name="Mavromatis K."/>
            <person name="Ovchinikova G."/>
            <person name="Pati A."/>
            <person name="Chen A."/>
            <person name="Palaniappan K."/>
            <person name="Land M."/>
            <person name="Hauser L."/>
            <person name="Brambilla E.M."/>
            <person name="Huber H."/>
            <person name="Yasawong M."/>
            <person name="Rohde M."/>
            <person name="Spring S."/>
            <person name="Abt B."/>
            <person name="Sikorski J."/>
            <person name="Wirth R."/>
            <person name="Detter J.C."/>
            <person name="Woyke T."/>
            <person name="Bristow J."/>
            <person name="Eisen J.A."/>
            <person name="Markowitz V."/>
            <person name="Hugenholtz P."/>
            <person name="Kyrpides N.C."/>
            <person name="Klenk H.P."/>
            <person name="Lapidus A."/>
        </authorList>
    </citation>
    <scope>NUCLEOTIDE SEQUENCE [LARGE SCALE GENOMIC DNA]</scope>
    <source>
        <strain evidence="2">DSM 11204 / 1A</strain>
    </source>
</reference>
<evidence type="ECO:0000313" key="2">
    <source>
        <dbReference type="Proteomes" id="UP000001037"/>
    </source>
</evidence>
<dbReference type="HOGENOM" id="CLU_2204205_0_0_2"/>
<proteinExistence type="predicted"/>
<organism evidence="1 2">
    <name type="scientific">Pyrolobus fumarii (strain DSM 11204 / 1A)</name>
    <dbReference type="NCBI Taxonomy" id="694429"/>
    <lineage>
        <taxon>Archaea</taxon>
        <taxon>Thermoproteota</taxon>
        <taxon>Thermoprotei</taxon>
        <taxon>Desulfurococcales</taxon>
        <taxon>Pyrodictiaceae</taxon>
        <taxon>Pyrolobus</taxon>
    </lineage>
</organism>
<dbReference type="STRING" id="694429.Pyrfu_1932"/>
<name>G0EDA7_PYRF1</name>
<dbReference type="Proteomes" id="UP000001037">
    <property type="component" value="Chromosome"/>
</dbReference>
<evidence type="ECO:0000313" key="1">
    <source>
        <dbReference type="EMBL" id="AEM39785.1"/>
    </source>
</evidence>
<dbReference type="AlphaFoldDB" id="G0EDA7"/>
<accession>G0EDA7</accession>
<dbReference type="KEGG" id="pfm:Pyrfu_1932"/>
<dbReference type="InParanoid" id="G0EDA7"/>
<keyword evidence="2" id="KW-1185">Reference proteome</keyword>
<dbReference type="RefSeq" id="WP_014027462.1">
    <property type="nucleotide sequence ID" value="NC_015931.1"/>
</dbReference>
<protein>
    <submittedName>
        <fullName evidence="1">Uncharacterized protein</fullName>
    </submittedName>
</protein>
<dbReference type="GeneID" id="11138272"/>
<dbReference type="eggNOG" id="arCOG04326">
    <property type="taxonomic scope" value="Archaea"/>
</dbReference>
<dbReference type="OrthoDB" id="21364at2157"/>